<keyword evidence="3" id="KW-1185">Reference proteome</keyword>
<dbReference type="VEuPathDB" id="FungiDB:Z518_08734"/>
<dbReference type="OrthoDB" id="3538597at2759"/>
<dbReference type="HOGENOM" id="CLU_021170_0_0_1"/>
<name>A0A0D2FLD3_9EURO</name>
<dbReference type="Proteomes" id="UP000053617">
    <property type="component" value="Unassembled WGS sequence"/>
</dbReference>
<reference evidence="2 3" key="1">
    <citation type="submission" date="2015-01" db="EMBL/GenBank/DDBJ databases">
        <title>The Genome Sequence of Rhinocladiella mackenzie CBS 650.93.</title>
        <authorList>
            <consortium name="The Broad Institute Genomics Platform"/>
            <person name="Cuomo C."/>
            <person name="de Hoog S."/>
            <person name="Gorbushina A."/>
            <person name="Stielow B."/>
            <person name="Teixiera M."/>
            <person name="Abouelleil A."/>
            <person name="Chapman S.B."/>
            <person name="Priest M."/>
            <person name="Young S.K."/>
            <person name="Wortman J."/>
            <person name="Nusbaum C."/>
            <person name="Birren B."/>
        </authorList>
    </citation>
    <scope>NUCLEOTIDE SEQUENCE [LARGE SCALE GENOMIC DNA]</scope>
    <source>
        <strain evidence="2 3">CBS 650.93</strain>
    </source>
</reference>
<protein>
    <submittedName>
        <fullName evidence="2">Uncharacterized protein</fullName>
    </submittedName>
</protein>
<feature type="region of interest" description="Disordered" evidence="1">
    <location>
        <begin position="372"/>
        <end position="413"/>
    </location>
</feature>
<organism evidence="2 3">
    <name type="scientific">Rhinocladiella mackenziei CBS 650.93</name>
    <dbReference type="NCBI Taxonomy" id="1442369"/>
    <lineage>
        <taxon>Eukaryota</taxon>
        <taxon>Fungi</taxon>
        <taxon>Dikarya</taxon>
        <taxon>Ascomycota</taxon>
        <taxon>Pezizomycotina</taxon>
        <taxon>Eurotiomycetes</taxon>
        <taxon>Chaetothyriomycetidae</taxon>
        <taxon>Chaetothyriales</taxon>
        <taxon>Herpotrichiellaceae</taxon>
        <taxon>Rhinocladiella</taxon>
    </lineage>
</organism>
<evidence type="ECO:0000313" key="3">
    <source>
        <dbReference type="Proteomes" id="UP000053617"/>
    </source>
</evidence>
<dbReference type="STRING" id="1442369.A0A0D2FLD3"/>
<dbReference type="AlphaFoldDB" id="A0A0D2FLD3"/>
<accession>A0A0D2FLD3</accession>
<evidence type="ECO:0000313" key="2">
    <source>
        <dbReference type="EMBL" id="KIX02792.1"/>
    </source>
</evidence>
<sequence length="756" mass="86756">MPQPELTPDQYQNLLRKYRIGFEGPTAPRKWPRNYAETFNAIHQISRIWMEDYVTDPEHDILPIREKRERVAQLMNSAALCLRRSNTNEKEWRDETEAKVFARFFSEVVCRSCRNYFWLSDFEAWPNDEEAVRRLRRQRDQRRLCHCSLLDRAHEDDGRVPLFSSRSDVRIFHEDMEDLEREGLKKQKPDRVIGLGPSRSLDYYTRFRGNTHSPFNGGDVFYPFIVIEAKPEAGPGFKSIERQSAFSVRTCLRLQQKLQTDTRIPHQCLVWFFAFQGEEWRLYAALPAEHRTRVIDLWHGTILSENGALQLCLIVDYLCTWARNVYRDSILTCLAGGRANLRRLTTPISTHFPSQESEADVSSRWEIESLPVRLSQGPPDHRNGVNRGGAVGPPPDPMDTDEEDDHPAATTGQEDTFHWLRWTSLGEDSPPWAPRATIRHSNLVQITFQGLNLPPDRQKLRRCLEMCFSNLQAEEAARRLIATLLNEDISVTTSSNIMLRKDHRQGEAHFAVKAFIYFRTFLRPADWQIERRLLYITCSRKAMEVLASIAETTDLTLEYPDTWRSHDCECLFRVTKSLNLFGGKESAGLALSERQMCLKLANGDSHVQLVQYKPGGTGGRLTPSDLEMVSQTIAKSENLEICMTEHRTPYRVLSSRIDAEISADVLDLPDLGNCRGVLIKKPGGWPSATPEFCFLTTDDQVNFEDVASVGNIIQETRDRAVMFGIRSEKIAAADDLFLDRWIQILQGKLPDSAPLP</sequence>
<proteinExistence type="predicted"/>
<dbReference type="EMBL" id="KN847480">
    <property type="protein sequence ID" value="KIX02792.1"/>
    <property type="molecule type" value="Genomic_DNA"/>
</dbReference>
<gene>
    <name evidence="2" type="ORF">Z518_08734</name>
</gene>
<evidence type="ECO:0000256" key="1">
    <source>
        <dbReference type="SAM" id="MobiDB-lite"/>
    </source>
</evidence>
<dbReference type="GeneID" id="25296805"/>
<dbReference type="RefSeq" id="XP_013269928.1">
    <property type="nucleotide sequence ID" value="XM_013414474.1"/>
</dbReference>